<keyword evidence="1" id="KW-0812">Transmembrane</keyword>
<gene>
    <name evidence="2" type="ORF">K7X08_015973</name>
</gene>
<evidence type="ECO:0000313" key="3">
    <source>
        <dbReference type="Proteomes" id="UP001152561"/>
    </source>
</evidence>
<evidence type="ECO:0000313" key="2">
    <source>
        <dbReference type="EMBL" id="KAJ8533084.1"/>
    </source>
</evidence>
<dbReference type="EMBL" id="JAJAGQ010000020">
    <property type="protein sequence ID" value="KAJ8533084.1"/>
    <property type="molecule type" value="Genomic_DNA"/>
</dbReference>
<sequence>MSVYFLVVHIHIFSRRSSIDISTLLWLCYHLHLLSSTPFDSSVITLIFLLIVCATFLPIDVSWTAVLDSRSYSQTLHDLEPCNVCNTLEA</sequence>
<keyword evidence="1" id="KW-0472">Membrane</keyword>
<reference evidence="3" key="1">
    <citation type="journal article" date="2023" name="Proc. Natl. Acad. Sci. U.S.A.">
        <title>Genomic and structural basis for evolution of tropane alkaloid biosynthesis.</title>
        <authorList>
            <person name="Wanga Y.-J."/>
            <person name="Taina T."/>
            <person name="Yua J.-Y."/>
            <person name="Lia J."/>
            <person name="Xua B."/>
            <person name="Chenc J."/>
            <person name="D'Auriad J.C."/>
            <person name="Huanga J.-P."/>
            <person name="Huanga S.-X."/>
        </authorList>
    </citation>
    <scope>NUCLEOTIDE SEQUENCE [LARGE SCALE GENOMIC DNA]</scope>
    <source>
        <strain evidence="3">cv. KIB-2019</strain>
    </source>
</reference>
<evidence type="ECO:0000256" key="1">
    <source>
        <dbReference type="SAM" id="Phobius"/>
    </source>
</evidence>
<keyword evidence="1" id="KW-1133">Transmembrane helix</keyword>
<organism evidence="2 3">
    <name type="scientific">Anisodus acutangulus</name>
    <dbReference type="NCBI Taxonomy" id="402998"/>
    <lineage>
        <taxon>Eukaryota</taxon>
        <taxon>Viridiplantae</taxon>
        <taxon>Streptophyta</taxon>
        <taxon>Embryophyta</taxon>
        <taxon>Tracheophyta</taxon>
        <taxon>Spermatophyta</taxon>
        <taxon>Magnoliopsida</taxon>
        <taxon>eudicotyledons</taxon>
        <taxon>Gunneridae</taxon>
        <taxon>Pentapetalae</taxon>
        <taxon>asterids</taxon>
        <taxon>lamiids</taxon>
        <taxon>Solanales</taxon>
        <taxon>Solanaceae</taxon>
        <taxon>Solanoideae</taxon>
        <taxon>Hyoscyameae</taxon>
        <taxon>Anisodus</taxon>
    </lineage>
</organism>
<accession>A0A9Q1LEN7</accession>
<comment type="caution">
    <text evidence="2">The sequence shown here is derived from an EMBL/GenBank/DDBJ whole genome shotgun (WGS) entry which is preliminary data.</text>
</comment>
<dbReference type="AlphaFoldDB" id="A0A9Q1LEN7"/>
<dbReference type="Proteomes" id="UP001152561">
    <property type="component" value="Unassembled WGS sequence"/>
</dbReference>
<protein>
    <submittedName>
        <fullName evidence="2">Uncharacterized protein</fullName>
    </submittedName>
</protein>
<keyword evidence="3" id="KW-1185">Reference proteome</keyword>
<proteinExistence type="predicted"/>
<name>A0A9Q1LEN7_9SOLA</name>
<feature type="transmembrane region" description="Helical" evidence="1">
    <location>
        <begin position="43"/>
        <end position="67"/>
    </location>
</feature>